<dbReference type="Proteomes" id="UP000554488">
    <property type="component" value="Unassembled WGS sequence"/>
</dbReference>
<sequence>MGCIGKCAINENNHVCCLECQDYKDCPMRCDSSDEYEFAEDCPDYVEEEKDE</sequence>
<proteinExistence type="predicted"/>
<organism evidence="1 2">
    <name type="scientific">Coprococcus comes</name>
    <dbReference type="NCBI Taxonomy" id="410072"/>
    <lineage>
        <taxon>Bacteria</taxon>
        <taxon>Bacillati</taxon>
        <taxon>Bacillota</taxon>
        <taxon>Clostridia</taxon>
        <taxon>Lachnospirales</taxon>
        <taxon>Lachnospiraceae</taxon>
        <taxon>Coprococcus</taxon>
    </lineage>
</organism>
<dbReference type="AlphaFoldDB" id="A0A849XL64"/>
<evidence type="ECO:0000313" key="2">
    <source>
        <dbReference type="Proteomes" id="UP000554488"/>
    </source>
</evidence>
<reference evidence="1 2" key="1">
    <citation type="submission" date="2020-04" db="EMBL/GenBank/DDBJ databases">
        <authorList>
            <person name="Pieper L."/>
        </authorList>
    </citation>
    <scope>NUCLEOTIDE SEQUENCE [LARGE SCALE GENOMIC DNA]</scope>
    <source>
        <strain evidence="1 2">F22</strain>
    </source>
</reference>
<gene>
    <name evidence="1" type="ORF">HUU93_00295</name>
</gene>
<comment type="caution">
    <text evidence="1">The sequence shown here is derived from an EMBL/GenBank/DDBJ whole genome shotgun (WGS) entry which is preliminary data.</text>
</comment>
<reference evidence="1 2" key="2">
    <citation type="submission" date="2020-07" db="EMBL/GenBank/DDBJ databases">
        <title>Bacterial metabolism rescues the inhibition of intestinal drug absorption by food and drug additives.</title>
        <authorList>
            <person name="Zou L."/>
            <person name="Spanogiannopoulos P."/>
            <person name="Chien H.-C."/>
            <person name="Pieper L.M."/>
            <person name="Cai W."/>
            <person name="Khuri N."/>
            <person name="Pottel J."/>
            <person name="Vora B."/>
            <person name="Ni Z."/>
            <person name="Tsakalozou E."/>
            <person name="Zhang W."/>
            <person name="Shoichet B.K."/>
            <person name="Giacomini K.M."/>
            <person name="Turnbaugh P.J."/>
        </authorList>
    </citation>
    <scope>NUCLEOTIDE SEQUENCE [LARGE SCALE GENOMIC DNA]</scope>
    <source>
        <strain evidence="1 2">F22</strain>
    </source>
</reference>
<dbReference type="RefSeq" id="WP_175305085.1">
    <property type="nucleotide sequence ID" value="NZ_JABWDC010000001.1"/>
</dbReference>
<protein>
    <submittedName>
        <fullName evidence="1">Uncharacterized protein</fullName>
    </submittedName>
</protein>
<name>A0A849XL64_9FIRM</name>
<dbReference type="EMBL" id="JABWDC010000001">
    <property type="protein sequence ID" value="NUN85051.1"/>
    <property type="molecule type" value="Genomic_DNA"/>
</dbReference>
<accession>A0A849XL64</accession>
<evidence type="ECO:0000313" key="1">
    <source>
        <dbReference type="EMBL" id="NUN85051.1"/>
    </source>
</evidence>